<accession>A0A437SSF4</accession>
<sequence>MKRNFNPVVVLYHLLFALASSVVGAIIASWPLLLVFTLVQKTYATVHLSVMQVMHNYNQLLWYLIWPFKKKLQMDNLPTSADAAAHFADCKKLFLFAIAVFIVCVVMHFWAKKSRNRAFIQLDKTWALIFLILPVVILPFAITNFDSFFVVFHHLFFASSNWLFDPATDPIINVLTEGFFAACFAVAGIIYELYFAEQLLQK</sequence>
<dbReference type="RefSeq" id="WP_103662649.1">
    <property type="nucleotide sequence ID" value="NZ_ML136917.1"/>
</dbReference>
<dbReference type="Pfam" id="PF07314">
    <property type="entry name" value="Lit"/>
    <property type="match status" value="1"/>
</dbReference>
<comment type="caution">
    <text evidence="2">The sequence shown here is derived from an EMBL/GenBank/DDBJ whole genome shotgun (WGS) entry which is preliminary data.</text>
</comment>
<keyword evidence="3" id="KW-1185">Reference proteome</keyword>
<proteinExistence type="predicted"/>
<dbReference type="InterPro" id="IPR010178">
    <property type="entry name" value="Lit"/>
</dbReference>
<protein>
    <submittedName>
        <fullName evidence="2">TIGR01906 family membrane protein</fullName>
    </submittedName>
</protein>
<keyword evidence="1" id="KW-0812">Transmembrane</keyword>
<evidence type="ECO:0000313" key="3">
    <source>
        <dbReference type="Proteomes" id="UP000288291"/>
    </source>
</evidence>
<gene>
    <name evidence="2" type="ORF">EJK17_10775</name>
</gene>
<feature type="transmembrane region" description="Helical" evidence="1">
    <location>
        <begin position="126"/>
        <end position="151"/>
    </location>
</feature>
<dbReference type="EMBL" id="RXIA01000049">
    <property type="protein sequence ID" value="RVU69866.1"/>
    <property type="molecule type" value="Genomic_DNA"/>
</dbReference>
<dbReference type="AlphaFoldDB" id="A0A437SSF4"/>
<evidence type="ECO:0000313" key="2">
    <source>
        <dbReference type="EMBL" id="RVU69866.1"/>
    </source>
</evidence>
<feature type="transmembrane region" description="Helical" evidence="1">
    <location>
        <begin position="171"/>
        <end position="194"/>
    </location>
</feature>
<dbReference type="NCBIfam" id="TIGR01906">
    <property type="entry name" value="integ_TIGR01906"/>
    <property type="match status" value="1"/>
</dbReference>
<keyword evidence="1" id="KW-1133">Transmembrane helix</keyword>
<dbReference type="Proteomes" id="UP000288291">
    <property type="component" value="Unassembled WGS sequence"/>
</dbReference>
<name>A0A437SSF4_9LACO</name>
<evidence type="ECO:0000256" key="1">
    <source>
        <dbReference type="SAM" id="Phobius"/>
    </source>
</evidence>
<keyword evidence="1" id="KW-0472">Membrane</keyword>
<reference evidence="2 3" key="1">
    <citation type="submission" date="2018-12" db="EMBL/GenBank/DDBJ databases">
        <authorList>
            <person name="Meng J."/>
        </authorList>
    </citation>
    <scope>NUCLEOTIDE SEQUENCE [LARGE SCALE GENOMIC DNA]</scope>
    <source>
        <strain evidence="2 3">HT111-2</strain>
    </source>
</reference>
<organism evidence="2 3">
    <name type="scientific">Lactobacillus xujianguonis</name>
    <dbReference type="NCBI Taxonomy" id="2495899"/>
    <lineage>
        <taxon>Bacteria</taxon>
        <taxon>Bacillati</taxon>
        <taxon>Bacillota</taxon>
        <taxon>Bacilli</taxon>
        <taxon>Lactobacillales</taxon>
        <taxon>Lactobacillaceae</taxon>
        <taxon>Lactobacillus</taxon>
    </lineage>
</organism>
<feature type="transmembrane region" description="Helical" evidence="1">
    <location>
        <begin position="93"/>
        <end position="111"/>
    </location>
</feature>